<evidence type="ECO:0000313" key="2">
    <source>
        <dbReference type="Proteomes" id="UP000015106"/>
    </source>
</evidence>
<organism evidence="1 2">
    <name type="scientific">Triticum urartu</name>
    <name type="common">Red wild einkorn</name>
    <name type="synonym">Crithodium urartu</name>
    <dbReference type="NCBI Taxonomy" id="4572"/>
    <lineage>
        <taxon>Eukaryota</taxon>
        <taxon>Viridiplantae</taxon>
        <taxon>Streptophyta</taxon>
        <taxon>Embryophyta</taxon>
        <taxon>Tracheophyta</taxon>
        <taxon>Spermatophyta</taxon>
        <taxon>Magnoliopsida</taxon>
        <taxon>Liliopsida</taxon>
        <taxon>Poales</taxon>
        <taxon>Poaceae</taxon>
        <taxon>BOP clade</taxon>
        <taxon>Pooideae</taxon>
        <taxon>Triticodae</taxon>
        <taxon>Triticeae</taxon>
        <taxon>Triticinae</taxon>
        <taxon>Triticum</taxon>
    </lineage>
</organism>
<keyword evidence="2" id="KW-1185">Reference proteome</keyword>
<proteinExistence type="predicted"/>
<reference evidence="1" key="2">
    <citation type="submission" date="2018-03" db="EMBL/GenBank/DDBJ databases">
        <title>The Triticum urartu genome reveals the dynamic nature of wheat genome evolution.</title>
        <authorList>
            <person name="Ling H."/>
            <person name="Ma B."/>
            <person name="Shi X."/>
            <person name="Liu H."/>
            <person name="Dong L."/>
            <person name="Sun H."/>
            <person name="Cao Y."/>
            <person name="Gao Q."/>
            <person name="Zheng S."/>
            <person name="Li Y."/>
            <person name="Yu Y."/>
            <person name="Du H."/>
            <person name="Qi M."/>
            <person name="Li Y."/>
            <person name="Yu H."/>
            <person name="Cui Y."/>
            <person name="Wang N."/>
            <person name="Chen C."/>
            <person name="Wu H."/>
            <person name="Zhao Y."/>
            <person name="Zhang J."/>
            <person name="Li Y."/>
            <person name="Zhou W."/>
            <person name="Zhang B."/>
            <person name="Hu W."/>
            <person name="Eijk M."/>
            <person name="Tang J."/>
            <person name="Witsenboer H."/>
            <person name="Zhao S."/>
            <person name="Li Z."/>
            <person name="Zhang A."/>
            <person name="Wang D."/>
            <person name="Liang C."/>
        </authorList>
    </citation>
    <scope>NUCLEOTIDE SEQUENCE [LARGE SCALE GENOMIC DNA]</scope>
    <source>
        <strain evidence="1">cv. G1812</strain>
    </source>
</reference>
<reference evidence="1" key="3">
    <citation type="submission" date="2022-06" db="UniProtKB">
        <authorList>
            <consortium name="EnsemblPlants"/>
        </authorList>
    </citation>
    <scope>IDENTIFICATION</scope>
</reference>
<name>A0A8R7TRZ6_TRIUA</name>
<protein>
    <submittedName>
        <fullName evidence="1">Uncharacterized protein</fullName>
    </submittedName>
</protein>
<dbReference type="AlphaFoldDB" id="A0A8R7TRZ6"/>
<dbReference type="EnsemblPlants" id="TuG1812G0300000746.01.T01">
    <property type="protein sequence ID" value="TuG1812G0300000746.01.T01"/>
    <property type="gene ID" value="TuG1812G0300000746.01"/>
</dbReference>
<dbReference type="Proteomes" id="UP000015106">
    <property type="component" value="Chromosome 3"/>
</dbReference>
<dbReference type="Gramene" id="TuG1812G0300000746.01.T01">
    <property type="protein sequence ID" value="TuG1812G0300000746.01.T01"/>
    <property type="gene ID" value="TuG1812G0300000746.01"/>
</dbReference>
<accession>A0A8R7TRZ6</accession>
<evidence type="ECO:0000313" key="1">
    <source>
        <dbReference type="EnsemblPlants" id="TuG1812G0300000746.01.T01"/>
    </source>
</evidence>
<sequence length="31" mass="3777">MWSIAPPRHDLPVRLFDRLTWGLDFEYFAIN</sequence>
<reference evidence="2" key="1">
    <citation type="journal article" date="2013" name="Nature">
        <title>Draft genome of the wheat A-genome progenitor Triticum urartu.</title>
        <authorList>
            <person name="Ling H.Q."/>
            <person name="Zhao S."/>
            <person name="Liu D."/>
            <person name="Wang J."/>
            <person name="Sun H."/>
            <person name="Zhang C."/>
            <person name="Fan H."/>
            <person name="Li D."/>
            <person name="Dong L."/>
            <person name="Tao Y."/>
            <person name="Gao C."/>
            <person name="Wu H."/>
            <person name="Li Y."/>
            <person name="Cui Y."/>
            <person name="Guo X."/>
            <person name="Zheng S."/>
            <person name="Wang B."/>
            <person name="Yu K."/>
            <person name="Liang Q."/>
            <person name="Yang W."/>
            <person name="Lou X."/>
            <person name="Chen J."/>
            <person name="Feng M."/>
            <person name="Jian J."/>
            <person name="Zhang X."/>
            <person name="Luo G."/>
            <person name="Jiang Y."/>
            <person name="Liu J."/>
            <person name="Wang Z."/>
            <person name="Sha Y."/>
            <person name="Zhang B."/>
            <person name="Wu H."/>
            <person name="Tang D."/>
            <person name="Shen Q."/>
            <person name="Xue P."/>
            <person name="Zou S."/>
            <person name="Wang X."/>
            <person name="Liu X."/>
            <person name="Wang F."/>
            <person name="Yang Y."/>
            <person name="An X."/>
            <person name="Dong Z."/>
            <person name="Zhang K."/>
            <person name="Zhang X."/>
            <person name="Luo M.C."/>
            <person name="Dvorak J."/>
            <person name="Tong Y."/>
            <person name="Wang J."/>
            <person name="Yang H."/>
            <person name="Li Z."/>
            <person name="Wang D."/>
            <person name="Zhang A."/>
            <person name="Wang J."/>
        </authorList>
    </citation>
    <scope>NUCLEOTIDE SEQUENCE</scope>
    <source>
        <strain evidence="2">cv. G1812</strain>
    </source>
</reference>